<evidence type="ECO:0000313" key="1">
    <source>
        <dbReference type="EMBL" id="PLX61448.1"/>
    </source>
</evidence>
<organism evidence="1 2">
    <name type="scientific">Sedimenticola selenatireducens</name>
    <dbReference type="NCBI Taxonomy" id="191960"/>
    <lineage>
        <taxon>Bacteria</taxon>
        <taxon>Pseudomonadati</taxon>
        <taxon>Pseudomonadota</taxon>
        <taxon>Gammaproteobacteria</taxon>
        <taxon>Chromatiales</taxon>
        <taxon>Sedimenticolaceae</taxon>
        <taxon>Sedimenticola</taxon>
    </lineage>
</organism>
<name>A0A2N6CW51_9GAMM</name>
<dbReference type="InterPro" id="IPR021844">
    <property type="entry name" value="Integr_conj_element_PFL4704"/>
</dbReference>
<proteinExistence type="predicted"/>
<dbReference type="AlphaFoldDB" id="A0A2N6CW51"/>
<comment type="caution">
    <text evidence="1">The sequence shown here is derived from an EMBL/GenBank/DDBJ whole genome shotgun (WGS) entry which is preliminary data.</text>
</comment>
<accession>A0A2N6CW51</accession>
<protein>
    <submittedName>
        <fullName evidence="1">TIGR03749 family integrating conjugative element protein</fullName>
    </submittedName>
</protein>
<dbReference type="Proteomes" id="UP000235015">
    <property type="component" value="Unassembled WGS sequence"/>
</dbReference>
<dbReference type="EMBL" id="PKUN01000017">
    <property type="protein sequence ID" value="PLX61448.1"/>
    <property type="molecule type" value="Genomic_DNA"/>
</dbReference>
<evidence type="ECO:0000313" key="2">
    <source>
        <dbReference type="Proteomes" id="UP000235015"/>
    </source>
</evidence>
<gene>
    <name evidence="1" type="ORF">C0630_10880</name>
</gene>
<dbReference type="NCBIfam" id="TIGR03749">
    <property type="entry name" value="conj_TIGR03749"/>
    <property type="match status" value="1"/>
</dbReference>
<dbReference type="STRING" id="1111735.GCA_000428045_01725"/>
<reference evidence="1 2" key="1">
    <citation type="submission" date="2017-11" db="EMBL/GenBank/DDBJ databases">
        <title>Genome-resolved metagenomics identifies genetic mobility, metabolic interactions, and unexpected diversity in perchlorate-reducing communities.</title>
        <authorList>
            <person name="Barnum T.P."/>
            <person name="Figueroa I.A."/>
            <person name="Carlstrom C.I."/>
            <person name="Lucas L.N."/>
            <person name="Engelbrektson A.L."/>
            <person name="Coates J.D."/>
        </authorList>
    </citation>
    <scope>NUCLEOTIDE SEQUENCE [LARGE SCALE GENOMIC DNA]</scope>
    <source>
        <strain evidence="1">BM301</strain>
    </source>
</reference>
<dbReference type="Pfam" id="PF11920">
    <property type="entry name" value="DUF3438"/>
    <property type="match status" value="1"/>
</dbReference>
<sequence length="238" mass="25909">MEGIERIEWDNTPIGLDLTVGQERWVHFPGPVKVGLPASLQPLLRTQSVNGTVYFLANAPFDATRIMARTLDSGQIYLFDVSASKEGGQTHPLQVFMKAVAEDGADPAASPVAPNTPTWDYSYVALTRFAAQQLYAPARLLRDLPGIVRVPVAREPVSLLRGGAVDATPLMAWRAGGLFVTALKLTNRTDRPQTLDPRKLRGSWLTATFQHNRLLAAGSEADTTAVYLISARPFAASR</sequence>